<dbReference type="OrthoDB" id="1885109at2759"/>
<dbReference type="EMBL" id="KZ451899">
    <property type="protein sequence ID" value="PKA64871.1"/>
    <property type="molecule type" value="Genomic_DNA"/>
</dbReference>
<organism evidence="4 5">
    <name type="scientific">Apostasia shenzhenica</name>
    <dbReference type="NCBI Taxonomy" id="1088818"/>
    <lineage>
        <taxon>Eukaryota</taxon>
        <taxon>Viridiplantae</taxon>
        <taxon>Streptophyta</taxon>
        <taxon>Embryophyta</taxon>
        <taxon>Tracheophyta</taxon>
        <taxon>Spermatophyta</taxon>
        <taxon>Magnoliopsida</taxon>
        <taxon>Liliopsida</taxon>
        <taxon>Asparagales</taxon>
        <taxon>Orchidaceae</taxon>
        <taxon>Apostasioideae</taxon>
        <taxon>Apostasia</taxon>
    </lineage>
</organism>
<feature type="compositionally biased region" description="Pro residues" evidence="2">
    <location>
        <begin position="38"/>
        <end position="54"/>
    </location>
</feature>
<dbReference type="AlphaFoldDB" id="A0A2I0BAS5"/>
<accession>A0A2I0BAS5</accession>
<dbReference type="GO" id="GO:0006355">
    <property type="term" value="P:regulation of DNA-templated transcription"/>
    <property type="evidence" value="ECO:0007669"/>
    <property type="project" value="InterPro"/>
</dbReference>
<feature type="compositionally biased region" description="Acidic residues" evidence="2">
    <location>
        <begin position="69"/>
        <end position="83"/>
    </location>
</feature>
<proteinExistence type="inferred from homology"/>
<evidence type="ECO:0000259" key="3">
    <source>
        <dbReference type="Pfam" id="PF04504"/>
    </source>
</evidence>
<dbReference type="InterPro" id="IPR007592">
    <property type="entry name" value="GEBP"/>
</dbReference>
<reference evidence="4 5" key="1">
    <citation type="journal article" date="2017" name="Nature">
        <title>The Apostasia genome and the evolution of orchids.</title>
        <authorList>
            <person name="Zhang G.Q."/>
            <person name="Liu K.W."/>
            <person name="Li Z."/>
            <person name="Lohaus R."/>
            <person name="Hsiao Y.Y."/>
            <person name="Niu S.C."/>
            <person name="Wang J.Y."/>
            <person name="Lin Y.C."/>
            <person name="Xu Q."/>
            <person name="Chen L.J."/>
            <person name="Yoshida K."/>
            <person name="Fujiwara S."/>
            <person name="Wang Z.W."/>
            <person name="Zhang Y.Q."/>
            <person name="Mitsuda N."/>
            <person name="Wang M."/>
            <person name="Liu G.H."/>
            <person name="Pecoraro L."/>
            <person name="Huang H.X."/>
            <person name="Xiao X.J."/>
            <person name="Lin M."/>
            <person name="Wu X.Y."/>
            <person name="Wu W.L."/>
            <person name="Chen Y.Y."/>
            <person name="Chang S.B."/>
            <person name="Sakamoto S."/>
            <person name="Ohme-Takagi M."/>
            <person name="Yagi M."/>
            <person name="Zeng S.J."/>
            <person name="Shen C.Y."/>
            <person name="Yeh C.M."/>
            <person name="Luo Y.B."/>
            <person name="Tsai W.C."/>
            <person name="Van de Peer Y."/>
            <person name="Liu Z.J."/>
        </authorList>
    </citation>
    <scope>NUCLEOTIDE SEQUENCE [LARGE SCALE GENOMIC DNA]</scope>
    <source>
        <strain evidence="5">cv. Shenzhen</strain>
        <tissue evidence="4">Stem</tissue>
    </source>
</reference>
<gene>
    <name evidence="4" type="ORF">AXF42_Ash011473</name>
</gene>
<evidence type="ECO:0000256" key="1">
    <source>
        <dbReference type="ARBA" id="ARBA00010820"/>
    </source>
</evidence>
<sequence>MATSTPLNIKSAARKLPIKRRTPAQSLLQPQPLSSPNIPTPHPNPNPNPNPKPNPNHTVLSDPPAYSSFDDDPDAENDEEADADGGRGGTKQPPFKFHRIWSESDEIRFLQGLLGCWSQGLVFPRDLNMFYDRFTESMPQPYTRSQLSEKLRRLRKKYRVMAGRVERGHNASRLSQHDRDLLHLCTRLWDPSYSSTSPFPAHEAAATTISAGNKRRRPNPRPSGRTRASSSVPQPASVELVPHLPSDLAQAVPARAPSAEDVKGHLELLPTPPIEESGFVDVTTSCLPRVEPNQVEAAPKTLNKSVDTKVERTSLLPLKMVLNVFDSALNEMRSTLACQGFTSPDNALSFGSQMNDLSKKWQEQRIAEFDVLARRWRLVIEQATQI</sequence>
<dbReference type="Pfam" id="PF04504">
    <property type="entry name" value="GeBP-like_DBD"/>
    <property type="match status" value="1"/>
</dbReference>
<dbReference type="PANTHER" id="PTHR31662">
    <property type="entry name" value="BNAANNG10740D PROTEIN-RELATED"/>
    <property type="match status" value="1"/>
</dbReference>
<evidence type="ECO:0000313" key="4">
    <source>
        <dbReference type="EMBL" id="PKA64871.1"/>
    </source>
</evidence>
<dbReference type="PANTHER" id="PTHR31662:SF8">
    <property type="entry name" value="EXPRESSED PROTEIN"/>
    <property type="match status" value="1"/>
</dbReference>
<dbReference type="GO" id="GO:0005634">
    <property type="term" value="C:nucleus"/>
    <property type="evidence" value="ECO:0007669"/>
    <property type="project" value="TreeGrafter"/>
</dbReference>
<keyword evidence="5" id="KW-1185">Reference proteome</keyword>
<dbReference type="STRING" id="1088818.A0A2I0BAS5"/>
<protein>
    <recommendedName>
        <fullName evidence="3">Glabrous enhancer-binding protein-like DBD domain-containing protein</fullName>
    </recommendedName>
</protein>
<feature type="compositionally biased region" description="Low complexity" evidence="2">
    <location>
        <begin position="25"/>
        <end position="37"/>
    </location>
</feature>
<feature type="compositionally biased region" description="Basic residues" evidence="2">
    <location>
        <begin position="12"/>
        <end position="22"/>
    </location>
</feature>
<feature type="region of interest" description="Disordered" evidence="2">
    <location>
        <begin position="206"/>
        <end position="236"/>
    </location>
</feature>
<name>A0A2I0BAS5_9ASPA</name>
<feature type="region of interest" description="Disordered" evidence="2">
    <location>
        <begin position="1"/>
        <end position="95"/>
    </location>
</feature>
<comment type="similarity">
    <text evidence="1">Belongs to the GeBP family.</text>
</comment>
<feature type="domain" description="Glabrous enhancer-binding protein-like DBD" evidence="3">
    <location>
        <begin position="97"/>
        <end position="190"/>
    </location>
</feature>
<evidence type="ECO:0000256" key="2">
    <source>
        <dbReference type="SAM" id="MobiDB-lite"/>
    </source>
</evidence>
<dbReference type="InterPro" id="IPR053932">
    <property type="entry name" value="GeBP-like_DBD"/>
</dbReference>
<evidence type="ECO:0000313" key="5">
    <source>
        <dbReference type="Proteomes" id="UP000236161"/>
    </source>
</evidence>
<dbReference type="Proteomes" id="UP000236161">
    <property type="component" value="Unassembled WGS sequence"/>
</dbReference>